<gene>
    <name evidence="2" type="ORF">Psch_02690</name>
</gene>
<dbReference type="Gene3D" id="1.10.260.40">
    <property type="entry name" value="lambda repressor-like DNA-binding domains"/>
    <property type="match status" value="1"/>
</dbReference>
<dbReference type="InterPro" id="IPR010982">
    <property type="entry name" value="Lambda_DNA-bd_dom_sf"/>
</dbReference>
<dbReference type="Proteomes" id="UP000298324">
    <property type="component" value="Unassembled WGS sequence"/>
</dbReference>
<keyword evidence="3" id="KW-1185">Reference proteome</keyword>
<name>A0A4Y7RAB0_9FIRM</name>
<dbReference type="CDD" id="cd00093">
    <property type="entry name" value="HTH_XRE"/>
    <property type="match status" value="1"/>
</dbReference>
<comment type="caution">
    <text evidence="2">The sequence shown here is derived from an EMBL/GenBank/DDBJ whole genome shotgun (WGS) entry which is preliminary data.</text>
</comment>
<dbReference type="PROSITE" id="PS50943">
    <property type="entry name" value="HTH_CROC1"/>
    <property type="match status" value="1"/>
</dbReference>
<dbReference type="SMART" id="SM00530">
    <property type="entry name" value="HTH_XRE"/>
    <property type="match status" value="1"/>
</dbReference>
<dbReference type="EMBL" id="QFGA01000002">
    <property type="protein sequence ID" value="TEB05649.1"/>
    <property type="molecule type" value="Genomic_DNA"/>
</dbReference>
<accession>A0A4Y7RAB0</accession>
<proteinExistence type="predicted"/>
<dbReference type="GO" id="GO:0003677">
    <property type="term" value="F:DNA binding"/>
    <property type="evidence" value="ECO:0007669"/>
    <property type="project" value="InterPro"/>
</dbReference>
<sequence length="105" mass="12062">MTSTIMVGYDMLNLLLKWQVRNMRRVNLEKIRGLRKQKNLTQRQIAQKIGYKTGIGYHYLETGRCKITAEQLDVIASVLGVTTEELYEQNTTKLVGPPANYLTTE</sequence>
<dbReference type="Pfam" id="PF13560">
    <property type="entry name" value="HTH_31"/>
    <property type="match status" value="1"/>
</dbReference>
<reference evidence="2 3" key="1">
    <citation type="journal article" date="2018" name="Environ. Microbiol.">
        <title>Novel energy conservation strategies and behaviour of Pelotomaculum schinkii driving syntrophic propionate catabolism.</title>
        <authorList>
            <person name="Hidalgo-Ahumada C.A.P."/>
            <person name="Nobu M.K."/>
            <person name="Narihiro T."/>
            <person name="Tamaki H."/>
            <person name="Liu W.T."/>
            <person name="Kamagata Y."/>
            <person name="Stams A.J.M."/>
            <person name="Imachi H."/>
            <person name="Sousa D.Z."/>
        </authorList>
    </citation>
    <scope>NUCLEOTIDE SEQUENCE [LARGE SCALE GENOMIC DNA]</scope>
    <source>
        <strain evidence="2 3">HH</strain>
    </source>
</reference>
<organism evidence="2 3">
    <name type="scientific">Pelotomaculum schinkii</name>
    <dbReference type="NCBI Taxonomy" id="78350"/>
    <lineage>
        <taxon>Bacteria</taxon>
        <taxon>Bacillati</taxon>
        <taxon>Bacillota</taxon>
        <taxon>Clostridia</taxon>
        <taxon>Eubacteriales</taxon>
        <taxon>Desulfotomaculaceae</taxon>
        <taxon>Pelotomaculum</taxon>
    </lineage>
</organism>
<evidence type="ECO:0000259" key="1">
    <source>
        <dbReference type="PROSITE" id="PS50943"/>
    </source>
</evidence>
<protein>
    <submittedName>
        <fullName evidence="2">Helix-turn-helix domain protein</fullName>
    </submittedName>
</protein>
<evidence type="ECO:0000313" key="3">
    <source>
        <dbReference type="Proteomes" id="UP000298324"/>
    </source>
</evidence>
<feature type="domain" description="HTH cro/C1-type" evidence="1">
    <location>
        <begin position="31"/>
        <end position="86"/>
    </location>
</feature>
<dbReference type="AlphaFoldDB" id="A0A4Y7RAB0"/>
<dbReference type="SUPFAM" id="SSF47413">
    <property type="entry name" value="lambda repressor-like DNA-binding domains"/>
    <property type="match status" value="1"/>
</dbReference>
<evidence type="ECO:0000313" key="2">
    <source>
        <dbReference type="EMBL" id="TEB05649.1"/>
    </source>
</evidence>
<dbReference type="InterPro" id="IPR001387">
    <property type="entry name" value="Cro/C1-type_HTH"/>
</dbReference>